<name>A0A4Y2EXY2_ARAVE</name>
<protein>
    <submittedName>
        <fullName evidence="1">Uncharacterized protein</fullName>
    </submittedName>
</protein>
<reference evidence="1 2" key="1">
    <citation type="journal article" date="2019" name="Sci. Rep.">
        <title>Orb-weaving spider Araneus ventricosus genome elucidates the spidroin gene catalogue.</title>
        <authorList>
            <person name="Kono N."/>
            <person name="Nakamura H."/>
            <person name="Ohtoshi R."/>
            <person name="Moran D.A.P."/>
            <person name="Shinohara A."/>
            <person name="Yoshida Y."/>
            <person name="Fujiwara M."/>
            <person name="Mori M."/>
            <person name="Tomita M."/>
            <person name="Arakawa K."/>
        </authorList>
    </citation>
    <scope>NUCLEOTIDE SEQUENCE [LARGE SCALE GENOMIC DNA]</scope>
</reference>
<gene>
    <name evidence="1" type="ORF">AVEN_225612_1</name>
</gene>
<keyword evidence="2" id="KW-1185">Reference proteome</keyword>
<dbReference type="AlphaFoldDB" id="A0A4Y2EXY2"/>
<proteinExistence type="predicted"/>
<sequence length="127" mass="14523">MEENKKLMTRKKQTGYLTPQHTPELGARAAPCRFGNRILMEESEDDYSGSFQQEMEAAEVDTRMKPYHSYVCGIQEDHGGEFDTTAFRTSNLVKSKFVLVVKDKFFISGSQLNAELPDCIFQVDCRK</sequence>
<organism evidence="1 2">
    <name type="scientific">Araneus ventricosus</name>
    <name type="common">Orbweaver spider</name>
    <name type="synonym">Epeira ventricosa</name>
    <dbReference type="NCBI Taxonomy" id="182803"/>
    <lineage>
        <taxon>Eukaryota</taxon>
        <taxon>Metazoa</taxon>
        <taxon>Ecdysozoa</taxon>
        <taxon>Arthropoda</taxon>
        <taxon>Chelicerata</taxon>
        <taxon>Arachnida</taxon>
        <taxon>Araneae</taxon>
        <taxon>Araneomorphae</taxon>
        <taxon>Entelegynae</taxon>
        <taxon>Araneoidea</taxon>
        <taxon>Araneidae</taxon>
        <taxon>Araneus</taxon>
    </lineage>
</organism>
<comment type="caution">
    <text evidence="1">The sequence shown here is derived from an EMBL/GenBank/DDBJ whole genome shotgun (WGS) entry which is preliminary data.</text>
</comment>
<evidence type="ECO:0000313" key="2">
    <source>
        <dbReference type="Proteomes" id="UP000499080"/>
    </source>
</evidence>
<dbReference type="OrthoDB" id="6758798at2759"/>
<dbReference type="Proteomes" id="UP000499080">
    <property type="component" value="Unassembled WGS sequence"/>
</dbReference>
<dbReference type="EMBL" id="BGPR01000750">
    <property type="protein sequence ID" value="GBM34090.1"/>
    <property type="molecule type" value="Genomic_DNA"/>
</dbReference>
<evidence type="ECO:0000313" key="1">
    <source>
        <dbReference type="EMBL" id="GBM34090.1"/>
    </source>
</evidence>
<accession>A0A4Y2EXY2</accession>